<keyword evidence="2 4" id="KW-1133">Transmembrane helix</keyword>
<evidence type="ECO:0000256" key="1">
    <source>
        <dbReference type="ARBA" id="ARBA00022692"/>
    </source>
</evidence>
<evidence type="ECO:0000259" key="5">
    <source>
        <dbReference type="PROSITE" id="PS50850"/>
    </source>
</evidence>
<evidence type="ECO:0000256" key="4">
    <source>
        <dbReference type="SAM" id="Phobius"/>
    </source>
</evidence>
<dbReference type="PROSITE" id="PS50850">
    <property type="entry name" value="MFS"/>
    <property type="match status" value="1"/>
</dbReference>
<feature type="domain" description="Major facilitator superfamily (MFS) profile" evidence="5">
    <location>
        <begin position="1"/>
        <end position="386"/>
    </location>
</feature>
<feature type="transmembrane region" description="Helical" evidence="4">
    <location>
        <begin position="327"/>
        <end position="346"/>
    </location>
</feature>
<keyword evidence="3 4" id="KW-0472">Membrane</keyword>
<dbReference type="SMR" id="A0A3D0KEZ0"/>
<dbReference type="SUPFAM" id="SSF103473">
    <property type="entry name" value="MFS general substrate transporter"/>
    <property type="match status" value="1"/>
</dbReference>
<organism evidence="6">
    <name type="scientific">Halomonas campaniensis</name>
    <dbReference type="NCBI Taxonomy" id="213554"/>
    <lineage>
        <taxon>Bacteria</taxon>
        <taxon>Pseudomonadati</taxon>
        <taxon>Pseudomonadota</taxon>
        <taxon>Gammaproteobacteria</taxon>
        <taxon>Oceanospirillales</taxon>
        <taxon>Halomonadaceae</taxon>
        <taxon>Halomonas</taxon>
    </lineage>
</organism>
<dbReference type="InterPro" id="IPR020846">
    <property type="entry name" value="MFS_dom"/>
</dbReference>
<dbReference type="Pfam" id="PF07690">
    <property type="entry name" value="MFS_1"/>
    <property type="match status" value="1"/>
</dbReference>
<feature type="transmembrane region" description="Helical" evidence="4">
    <location>
        <begin position="98"/>
        <end position="117"/>
    </location>
</feature>
<feature type="transmembrane region" description="Helical" evidence="4">
    <location>
        <begin position="288"/>
        <end position="315"/>
    </location>
</feature>
<dbReference type="GO" id="GO:0022857">
    <property type="term" value="F:transmembrane transporter activity"/>
    <property type="evidence" value="ECO:0007669"/>
    <property type="project" value="InterPro"/>
</dbReference>
<keyword evidence="1 4" id="KW-0812">Transmembrane</keyword>
<gene>
    <name evidence="6" type="ORF">DEO68_07090</name>
</gene>
<evidence type="ECO:0000313" key="6">
    <source>
        <dbReference type="EMBL" id="HCA01935.1"/>
    </source>
</evidence>
<dbReference type="InterPro" id="IPR036259">
    <property type="entry name" value="MFS_trans_sf"/>
</dbReference>
<feature type="transmembrane region" description="Helical" evidence="4">
    <location>
        <begin position="232"/>
        <end position="250"/>
    </location>
</feature>
<feature type="transmembrane region" description="Helical" evidence="4">
    <location>
        <begin position="352"/>
        <end position="374"/>
    </location>
</feature>
<feature type="transmembrane region" description="Helical" evidence="4">
    <location>
        <begin position="71"/>
        <end position="92"/>
    </location>
</feature>
<comment type="caution">
    <text evidence="6">The sequence shown here is derived from an EMBL/GenBank/DDBJ whole genome shotgun (WGS) entry which is preliminary data.</text>
</comment>
<reference evidence="6" key="1">
    <citation type="journal article" date="2018" name="Nat. Biotechnol.">
        <title>A standardized bacterial taxonomy based on genome phylogeny substantially revises the tree of life.</title>
        <authorList>
            <person name="Parks D.H."/>
            <person name="Chuvochina M."/>
            <person name="Waite D.W."/>
            <person name="Rinke C."/>
            <person name="Skarshewski A."/>
            <person name="Chaumeil P.A."/>
            <person name="Hugenholtz P."/>
        </authorList>
    </citation>
    <scope>NUCLEOTIDE SEQUENCE [LARGE SCALE GENOMIC DNA]</scope>
    <source>
        <strain evidence="6">UBA11284</strain>
    </source>
</reference>
<evidence type="ECO:0000256" key="2">
    <source>
        <dbReference type="ARBA" id="ARBA00022989"/>
    </source>
</evidence>
<feature type="transmembrane region" description="Helical" evidence="4">
    <location>
        <begin position="201"/>
        <end position="226"/>
    </location>
</feature>
<evidence type="ECO:0000256" key="3">
    <source>
        <dbReference type="ARBA" id="ARBA00023136"/>
    </source>
</evidence>
<feature type="transmembrane region" description="Helical" evidence="4">
    <location>
        <begin position="163"/>
        <end position="180"/>
    </location>
</feature>
<proteinExistence type="predicted"/>
<sequence>MNQYSAARLAFGLCMITTAVNLQAPLYGALAAQGGVGVGATTIAFACYVAGVMPVLLGLNGLAERVGYKAIIVTALLLNMLATCLMLIAPSIVMLGVARFLLGVGTALASAVAPAYMQQLWQGDDKQASTSYVTISSALGFGLGAAVTSVFIVTTPSLTPPSLWLYLCISAFALIGVLTLRKGMPSGPKGSMLRLPSFPNGAIRFGFAILIAWATVGLVIAILPSALDQHGLSVWSGFAVFGICSCGVLFQPWARKLSSYRSTLLGLAILPPAYGLIAWGAIAGHLPILLLGTVMASSACYGFIYLGGLSGVLAVAGPSSTQASAGYFLMAYIGFSIPVITTGVLIDALGHRAALTLFGVALLGGVVATLWLVIQNQREYRQVLMD</sequence>
<dbReference type="InterPro" id="IPR011701">
    <property type="entry name" value="MFS"/>
</dbReference>
<name>A0A3D0KEZ0_9GAMM</name>
<protein>
    <submittedName>
        <fullName evidence="6">MFS transporter</fullName>
    </submittedName>
</protein>
<feature type="transmembrane region" description="Helical" evidence="4">
    <location>
        <begin position="129"/>
        <end position="151"/>
    </location>
</feature>
<dbReference type="Gene3D" id="1.20.1250.20">
    <property type="entry name" value="MFS general substrate transporter like domains"/>
    <property type="match status" value="1"/>
</dbReference>
<feature type="transmembrane region" description="Helical" evidence="4">
    <location>
        <begin position="38"/>
        <end position="59"/>
    </location>
</feature>
<feature type="transmembrane region" description="Helical" evidence="4">
    <location>
        <begin position="262"/>
        <end position="282"/>
    </location>
</feature>
<dbReference type="AlphaFoldDB" id="A0A3D0KEZ0"/>
<dbReference type="PANTHER" id="PTHR23521:SF3">
    <property type="entry name" value="MFS TRANSPORTER"/>
    <property type="match status" value="1"/>
</dbReference>
<dbReference type="EMBL" id="DOTR01000034">
    <property type="protein sequence ID" value="HCA01935.1"/>
    <property type="molecule type" value="Genomic_DNA"/>
</dbReference>
<dbReference type="GO" id="GO:0005886">
    <property type="term" value="C:plasma membrane"/>
    <property type="evidence" value="ECO:0007669"/>
    <property type="project" value="TreeGrafter"/>
</dbReference>
<dbReference type="PANTHER" id="PTHR23521">
    <property type="entry name" value="TRANSPORTER MFS SUPERFAMILY"/>
    <property type="match status" value="1"/>
</dbReference>
<accession>A0A3D0KEZ0</accession>